<dbReference type="PANTHER" id="PTHR12526">
    <property type="entry name" value="GLYCOSYLTRANSFERASE"/>
    <property type="match status" value="1"/>
</dbReference>
<accession>A0A1B4XFG6</accession>
<evidence type="ECO:0000313" key="3">
    <source>
        <dbReference type="EMBL" id="BAV33540.1"/>
    </source>
</evidence>
<reference evidence="3 4" key="1">
    <citation type="submission" date="2015-05" db="EMBL/GenBank/DDBJ databases">
        <title>Complete genome sequence of a sulfur-oxidizing gammaproteobacterium strain HA5.</title>
        <authorList>
            <person name="Miura A."/>
            <person name="Kojima H."/>
            <person name="Fukui M."/>
        </authorList>
    </citation>
    <scope>NUCLEOTIDE SEQUENCE [LARGE SCALE GENOMIC DNA]</scope>
    <source>
        <strain evidence="3 4">HA5</strain>
    </source>
</reference>
<dbReference type="EMBL" id="AP014879">
    <property type="protein sequence ID" value="BAV33540.1"/>
    <property type="molecule type" value="Genomic_DNA"/>
</dbReference>
<dbReference type="PANTHER" id="PTHR12526:SF630">
    <property type="entry name" value="GLYCOSYLTRANSFERASE"/>
    <property type="match status" value="1"/>
</dbReference>
<dbReference type="InParanoid" id="A0A1B4XFG6"/>
<evidence type="ECO:0000313" key="4">
    <source>
        <dbReference type="Proteomes" id="UP000243180"/>
    </source>
</evidence>
<evidence type="ECO:0000259" key="1">
    <source>
        <dbReference type="Pfam" id="PF00534"/>
    </source>
</evidence>
<sequence>MRLASVPFFLVSQLQLQAEQLAAYGMEVQLVSGEGPELGRLHLGPRLRYTTIEFARPIHPWKDLKTLWQLARLFIRERPEIVHSTTPKPGLLAAIAGFVTRVPVRLHTFTGQPWLHRRGLVRWLARTADRFIGFLNTCCYADSHSQRQFLIDEGIISEQKIHVLGHGSLAGVDTVRFDRNRWSEPERQDIRRQYSISPETKIILFLGRIARDKGIRELLMAFEQLIVDGKDCHLLLVGPSDEECGGESFLPSGTPHAAKRIQSVGYTDCPERFLAIADILCLPSYREGFGTVVIEAAAMGVPVVGTRINGLKDAVVNGETGMLVESHDARALYEAIATLLSSPAQLARLGHAARERARRLFDAKYVNRLLAEEYLKLLMYSRR</sequence>
<feature type="domain" description="Glycosyl transferase family 1" evidence="1">
    <location>
        <begin position="187"/>
        <end position="356"/>
    </location>
</feature>
<dbReference type="GO" id="GO:0016757">
    <property type="term" value="F:glycosyltransferase activity"/>
    <property type="evidence" value="ECO:0007669"/>
    <property type="project" value="InterPro"/>
</dbReference>
<dbReference type="AlphaFoldDB" id="A0A1B4XFG6"/>
<dbReference type="InterPro" id="IPR001296">
    <property type="entry name" value="Glyco_trans_1"/>
</dbReference>
<dbReference type="Proteomes" id="UP000243180">
    <property type="component" value="Chromosome"/>
</dbReference>
<protein>
    <submittedName>
        <fullName evidence="3">Glycosyl transferase family 1</fullName>
    </submittedName>
</protein>
<keyword evidence="4" id="KW-1185">Reference proteome</keyword>
<dbReference type="InterPro" id="IPR028098">
    <property type="entry name" value="Glyco_trans_4-like_N"/>
</dbReference>
<dbReference type="KEGG" id="slim:SCL_1227"/>
<evidence type="ECO:0000259" key="2">
    <source>
        <dbReference type="Pfam" id="PF13579"/>
    </source>
</evidence>
<dbReference type="GO" id="GO:1901135">
    <property type="term" value="P:carbohydrate derivative metabolic process"/>
    <property type="evidence" value="ECO:0007669"/>
    <property type="project" value="UniProtKB-ARBA"/>
</dbReference>
<gene>
    <name evidence="3" type="ORF">SCL_1227</name>
</gene>
<organism evidence="3 4">
    <name type="scientific">Sulfuricaulis limicola</name>
    <dbReference type="NCBI Taxonomy" id="1620215"/>
    <lineage>
        <taxon>Bacteria</taxon>
        <taxon>Pseudomonadati</taxon>
        <taxon>Pseudomonadota</taxon>
        <taxon>Gammaproteobacteria</taxon>
        <taxon>Acidiferrobacterales</taxon>
        <taxon>Acidiferrobacteraceae</taxon>
        <taxon>Sulfuricaulis</taxon>
    </lineage>
</organism>
<keyword evidence="3" id="KW-0808">Transferase</keyword>
<proteinExistence type="predicted"/>
<dbReference type="Pfam" id="PF13579">
    <property type="entry name" value="Glyco_trans_4_4"/>
    <property type="match status" value="1"/>
</dbReference>
<name>A0A1B4XFG6_9GAMM</name>
<feature type="domain" description="Glycosyltransferase subfamily 4-like N-terminal" evidence="2">
    <location>
        <begin position="15"/>
        <end position="165"/>
    </location>
</feature>
<dbReference type="Pfam" id="PF00534">
    <property type="entry name" value="Glycos_transf_1"/>
    <property type="match status" value="1"/>
</dbReference>
<dbReference type="SUPFAM" id="SSF53756">
    <property type="entry name" value="UDP-Glycosyltransferase/glycogen phosphorylase"/>
    <property type="match status" value="1"/>
</dbReference>
<dbReference type="Gene3D" id="3.40.50.2000">
    <property type="entry name" value="Glycogen Phosphorylase B"/>
    <property type="match status" value="2"/>
</dbReference>
<dbReference type="CDD" id="cd03808">
    <property type="entry name" value="GT4_CapM-like"/>
    <property type="match status" value="1"/>
</dbReference>